<organism evidence="2 3">
    <name type="scientific">Citrullus colocynthis</name>
    <name type="common">colocynth</name>
    <dbReference type="NCBI Taxonomy" id="252529"/>
    <lineage>
        <taxon>Eukaryota</taxon>
        <taxon>Viridiplantae</taxon>
        <taxon>Streptophyta</taxon>
        <taxon>Embryophyta</taxon>
        <taxon>Tracheophyta</taxon>
        <taxon>Spermatophyta</taxon>
        <taxon>Magnoliopsida</taxon>
        <taxon>eudicotyledons</taxon>
        <taxon>Gunneridae</taxon>
        <taxon>Pentapetalae</taxon>
        <taxon>rosids</taxon>
        <taxon>fabids</taxon>
        <taxon>Cucurbitales</taxon>
        <taxon>Cucurbitaceae</taxon>
        <taxon>Benincaseae</taxon>
        <taxon>Citrullus</taxon>
    </lineage>
</organism>
<protein>
    <submittedName>
        <fullName evidence="2">Uncharacterized protein</fullName>
    </submittedName>
</protein>
<gene>
    <name evidence="2" type="ORF">CITCOLO1_LOCUS11415</name>
</gene>
<name>A0ABP0YFY9_9ROSI</name>
<dbReference type="EMBL" id="OZ021738">
    <property type="protein sequence ID" value="CAK9319410.1"/>
    <property type="molecule type" value="Genomic_DNA"/>
</dbReference>
<feature type="compositionally biased region" description="Basic and acidic residues" evidence="1">
    <location>
        <begin position="1"/>
        <end position="15"/>
    </location>
</feature>
<evidence type="ECO:0000313" key="3">
    <source>
        <dbReference type="Proteomes" id="UP001642487"/>
    </source>
</evidence>
<evidence type="ECO:0000313" key="2">
    <source>
        <dbReference type="EMBL" id="CAK9319410.1"/>
    </source>
</evidence>
<accession>A0ABP0YFY9</accession>
<feature type="region of interest" description="Disordered" evidence="1">
    <location>
        <begin position="1"/>
        <end position="27"/>
    </location>
</feature>
<evidence type="ECO:0000256" key="1">
    <source>
        <dbReference type="SAM" id="MobiDB-lite"/>
    </source>
</evidence>
<dbReference type="Proteomes" id="UP001642487">
    <property type="component" value="Chromosome 4"/>
</dbReference>
<keyword evidence="3" id="KW-1185">Reference proteome</keyword>
<sequence>THDFGDGTNHDEQKGRNPRRPTSRAGRWMGRVDADDLLEPLLCTYTTVAVGLGSARVDNNENQGVTADRDEWQRIVVLNETNS</sequence>
<proteinExistence type="predicted"/>
<reference evidence="2 3" key="1">
    <citation type="submission" date="2024-03" db="EMBL/GenBank/DDBJ databases">
        <authorList>
            <person name="Gkanogiannis A."/>
            <person name="Becerra Lopez-Lavalle L."/>
        </authorList>
    </citation>
    <scope>NUCLEOTIDE SEQUENCE [LARGE SCALE GENOMIC DNA]</scope>
</reference>
<feature type="non-terminal residue" evidence="2">
    <location>
        <position position="1"/>
    </location>
</feature>